<proteinExistence type="predicted"/>
<evidence type="ECO:0000313" key="2">
    <source>
        <dbReference type="Ensembl" id="ENSSRHP00000069126.1"/>
    </source>
</evidence>
<protein>
    <submittedName>
        <fullName evidence="2">Calcium binding and coiled-coil domain 1b</fullName>
    </submittedName>
</protein>
<evidence type="ECO:0000313" key="3">
    <source>
        <dbReference type="Proteomes" id="UP000472270"/>
    </source>
</evidence>
<dbReference type="Proteomes" id="UP000472270">
    <property type="component" value="Unassembled WGS sequence"/>
</dbReference>
<keyword evidence="3" id="KW-1185">Reference proteome</keyword>
<organism evidence="2 3">
    <name type="scientific">Sinocyclocheilus rhinocerous</name>
    <dbReference type="NCBI Taxonomy" id="307959"/>
    <lineage>
        <taxon>Eukaryota</taxon>
        <taxon>Metazoa</taxon>
        <taxon>Chordata</taxon>
        <taxon>Craniata</taxon>
        <taxon>Vertebrata</taxon>
        <taxon>Euteleostomi</taxon>
        <taxon>Actinopterygii</taxon>
        <taxon>Neopterygii</taxon>
        <taxon>Teleostei</taxon>
        <taxon>Ostariophysi</taxon>
        <taxon>Cypriniformes</taxon>
        <taxon>Cyprinidae</taxon>
        <taxon>Cyprininae</taxon>
        <taxon>Sinocyclocheilus</taxon>
    </lineage>
</organism>
<dbReference type="Ensembl" id="ENSSRHT00000071014.1">
    <property type="protein sequence ID" value="ENSSRHP00000069126.1"/>
    <property type="gene ID" value="ENSSRHG00000034395.1"/>
</dbReference>
<name>A0A673L109_9TELE</name>
<dbReference type="AlphaFoldDB" id="A0A673L109"/>
<sequence>KTSFQSFFFLHTENRTVTFRDVAKSYFSQTRVDCIFKVGWLTVNDYYTFAWALAPEGYQTGTDANCSVTFHLNEN</sequence>
<dbReference type="InterPro" id="IPR041611">
    <property type="entry name" value="SKICH"/>
</dbReference>
<dbReference type="Gene3D" id="2.60.40.2840">
    <property type="match status" value="1"/>
</dbReference>
<reference evidence="2" key="2">
    <citation type="submission" date="2025-09" db="UniProtKB">
        <authorList>
            <consortium name="Ensembl"/>
        </authorList>
    </citation>
    <scope>IDENTIFICATION</scope>
</reference>
<accession>A0A673L109</accession>
<evidence type="ECO:0000259" key="1">
    <source>
        <dbReference type="Pfam" id="PF17751"/>
    </source>
</evidence>
<feature type="domain" description="SKICH" evidence="1">
    <location>
        <begin position="35"/>
        <end position="71"/>
    </location>
</feature>
<dbReference type="Pfam" id="PF17751">
    <property type="entry name" value="SKICH"/>
    <property type="match status" value="1"/>
</dbReference>
<reference evidence="2" key="1">
    <citation type="submission" date="2025-08" db="UniProtKB">
        <authorList>
            <consortium name="Ensembl"/>
        </authorList>
    </citation>
    <scope>IDENTIFICATION</scope>
</reference>